<name>A0A2K1G790_9PROT</name>
<dbReference type="EMBL" id="CP007793">
    <property type="protein sequence ID" value="AIB11418.1"/>
    <property type="molecule type" value="Genomic_DNA"/>
</dbReference>
<organism evidence="8 11">
    <name type="scientific">Azospirillum argentinense</name>
    <dbReference type="NCBI Taxonomy" id="2970906"/>
    <lineage>
        <taxon>Bacteria</taxon>
        <taxon>Pseudomonadati</taxon>
        <taxon>Pseudomonadota</taxon>
        <taxon>Alphaproteobacteria</taxon>
        <taxon>Rhodospirillales</taxon>
        <taxon>Azospirillaceae</taxon>
        <taxon>Azospirillum</taxon>
    </lineage>
</organism>
<evidence type="ECO:0000256" key="5">
    <source>
        <dbReference type="ARBA" id="ARBA00022801"/>
    </source>
</evidence>
<dbReference type="InterPro" id="IPR051813">
    <property type="entry name" value="HepT_RNase_toxin"/>
</dbReference>
<protein>
    <submittedName>
        <fullName evidence="8">DUF86 domain-containing protein</fullName>
    </submittedName>
</protein>
<dbReference type="Proteomes" id="UP000298595">
    <property type="component" value="Chromosome"/>
</dbReference>
<dbReference type="Proteomes" id="UP000027186">
    <property type="component" value="Chromosome"/>
</dbReference>
<reference evidence="8 11" key="2">
    <citation type="submission" date="2018-01" db="EMBL/GenBank/DDBJ databases">
        <title>Whole genome sequence of Azospirillum brasilense REC3 isolated from strawberry roots.</title>
        <authorList>
            <person name="Fontana C.A."/>
            <person name="Salazar S.M."/>
            <person name="Bassi D."/>
            <person name="Puglisi E."/>
            <person name="Lovaisa N.C."/>
            <person name="Toffoli L.M."/>
            <person name="Pedraza R."/>
            <person name="Cocconcelli P.S."/>
        </authorList>
    </citation>
    <scope>NUCLEOTIDE SEQUENCE [LARGE SCALE GENOMIC DNA]</scope>
    <source>
        <strain evidence="8 11">REC3</strain>
    </source>
</reference>
<dbReference type="EMBL" id="CP032321">
    <property type="protein sequence ID" value="QCN94494.1"/>
    <property type="molecule type" value="Genomic_DNA"/>
</dbReference>
<evidence type="ECO:0000313" key="11">
    <source>
        <dbReference type="Proteomes" id="UP000236268"/>
    </source>
</evidence>
<reference evidence="7 13" key="4">
    <citation type="submission" date="2024-11" db="EMBL/GenBank/DDBJ databases">
        <title>Draft genome sequences of two bacteria associated to sugarcane roots in Colombia.</title>
        <authorList>
            <person name="Pardo-Diaz S."/>
            <person name="Masmela-Mendoza J."/>
            <person name="Delgadillo-Duran P."/>
            <person name="Bautista E.J."/>
            <person name="Rojas-Tapias D.F."/>
        </authorList>
    </citation>
    <scope>NUCLEOTIDE SEQUENCE [LARGE SCALE GENOMIC DNA]</scope>
    <source>
        <strain evidence="7 13">Ap18</strain>
    </source>
</reference>
<reference evidence="6 10" key="1">
    <citation type="journal article" date="2014" name="Genome Announc.">
        <title>Complete Genome Sequence of the Model Rhizosphere Strain Azospirillum brasilense Az39, Successfully Applied in Agriculture.</title>
        <authorList>
            <person name="Rivera D."/>
            <person name="Revale S."/>
            <person name="Molina R."/>
            <person name="Gualpa J."/>
            <person name="Puente M."/>
            <person name="Maroniche G."/>
            <person name="Paris G."/>
            <person name="Baker D."/>
            <person name="Clavijo B."/>
            <person name="McLay K."/>
            <person name="Spaepen S."/>
            <person name="Perticari A."/>
            <person name="Vazquez M."/>
            <person name="Wisniewski-Dye F."/>
            <person name="Watkins C."/>
            <person name="Martinez-Abarca F."/>
            <person name="Vanderleyden J."/>
            <person name="Cassan F."/>
        </authorList>
    </citation>
    <scope>NUCLEOTIDE SEQUENCE [LARGE SCALE GENOMIC DNA]</scope>
    <source>
        <strain evidence="6 10">Az39</strain>
    </source>
</reference>
<evidence type="ECO:0000256" key="2">
    <source>
        <dbReference type="ARBA" id="ARBA00022649"/>
    </source>
</evidence>
<evidence type="ECO:0000313" key="10">
    <source>
        <dbReference type="Proteomes" id="UP000027186"/>
    </source>
</evidence>
<keyword evidence="2" id="KW-1277">Toxin-antitoxin system</keyword>
<evidence type="ECO:0000256" key="3">
    <source>
        <dbReference type="ARBA" id="ARBA00022722"/>
    </source>
</evidence>
<dbReference type="AlphaFoldDB" id="A0A2K1G790"/>
<evidence type="ECO:0000313" key="13">
    <source>
        <dbReference type="Proteomes" id="UP001628281"/>
    </source>
</evidence>
<keyword evidence="3" id="KW-0540">Nuclease</keyword>
<evidence type="ECO:0000256" key="1">
    <source>
        <dbReference type="ARBA" id="ARBA00022553"/>
    </source>
</evidence>
<dbReference type="PANTHER" id="PTHR34139">
    <property type="entry name" value="UPF0331 PROTEIN MJ0127"/>
    <property type="match status" value="1"/>
</dbReference>
<keyword evidence="13" id="KW-1185">Reference proteome</keyword>
<evidence type="ECO:0000313" key="6">
    <source>
        <dbReference type="EMBL" id="AIB11418.1"/>
    </source>
</evidence>
<keyword evidence="4" id="KW-0547">Nucleotide-binding</keyword>
<dbReference type="GO" id="GO:0004540">
    <property type="term" value="F:RNA nuclease activity"/>
    <property type="evidence" value="ECO:0007669"/>
    <property type="project" value="InterPro"/>
</dbReference>
<accession>A0A060DKE0</accession>
<keyword evidence="1" id="KW-0597">Phosphoprotein</keyword>
<dbReference type="GO" id="GO:0016787">
    <property type="term" value="F:hydrolase activity"/>
    <property type="evidence" value="ECO:0007669"/>
    <property type="project" value="UniProtKB-KW"/>
</dbReference>
<evidence type="ECO:0000256" key="4">
    <source>
        <dbReference type="ARBA" id="ARBA00022741"/>
    </source>
</evidence>
<dbReference type="Proteomes" id="UP000236268">
    <property type="component" value="Unassembled WGS sequence"/>
</dbReference>
<dbReference type="Pfam" id="PF01934">
    <property type="entry name" value="HepT-like"/>
    <property type="match status" value="1"/>
</dbReference>
<dbReference type="GO" id="GO:0110001">
    <property type="term" value="C:toxin-antitoxin complex"/>
    <property type="evidence" value="ECO:0007669"/>
    <property type="project" value="InterPro"/>
</dbReference>
<dbReference type="Proteomes" id="UP001628281">
    <property type="component" value="Unassembled WGS sequence"/>
</dbReference>
<dbReference type="GO" id="GO:0000166">
    <property type="term" value="F:nucleotide binding"/>
    <property type="evidence" value="ECO:0007669"/>
    <property type="project" value="UniProtKB-KW"/>
</dbReference>
<dbReference type="EMBL" id="POWG01000001">
    <property type="protein sequence ID" value="PNR00633.1"/>
    <property type="molecule type" value="Genomic_DNA"/>
</dbReference>
<dbReference type="KEGG" id="aare:D3093_04035"/>
<evidence type="ECO:0000313" key="8">
    <source>
        <dbReference type="EMBL" id="PNR00633.1"/>
    </source>
</evidence>
<gene>
    <name evidence="6" type="ORF">ABAZ39_05200</name>
    <name evidence="7" type="ORF">ACJ41P_08295</name>
    <name evidence="8" type="ORF">C1S70_00495</name>
    <name evidence="9" type="ORF">D3093_04035</name>
</gene>
<reference evidence="9 12" key="3">
    <citation type="submission" date="2018-09" db="EMBL/GenBank/DDBJ databases">
        <title>Whole genome based analysis of evolution and adaptive divergence in Indian and Brazilian strains of Azospirillum brasilense.</title>
        <authorList>
            <person name="Singh C."/>
            <person name="Tripathi A.K."/>
        </authorList>
    </citation>
    <scope>NUCLEOTIDE SEQUENCE [LARGE SCALE GENOMIC DNA]</scope>
    <source>
        <strain evidence="9 12">MTCC4035</strain>
    </source>
</reference>
<evidence type="ECO:0000313" key="7">
    <source>
        <dbReference type="EMBL" id="MFL7901118.1"/>
    </source>
</evidence>
<proteinExistence type="predicted"/>
<dbReference type="RefSeq" id="WP_038527390.1">
    <property type="nucleotide sequence ID" value="NZ_CP007793.1"/>
</dbReference>
<dbReference type="InterPro" id="IPR008201">
    <property type="entry name" value="HepT-like"/>
</dbReference>
<evidence type="ECO:0000313" key="9">
    <source>
        <dbReference type="EMBL" id="QCN94494.1"/>
    </source>
</evidence>
<evidence type="ECO:0000313" key="12">
    <source>
        <dbReference type="Proteomes" id="UP000298595"/>
    </source>
</evidence>
<dbReference type="OrthoDB" id="4829434at2"/>
<keyword evidence="5" id="KW-0378">Hydrolase</keyword>
<dbReference type="EMBL" id="JBJLSN010000008">
    <property type="protein sequence ID" value="MFL7901118.1"/>
    <property type="molecule type" value="Genomic_DNA"/>
</dbReference>
<sequence length="118" mass="13551">MPSRSPQRRLEDIVQNIDAIARFVSGMGFEDFLADQKTSYAVLRALEIISEASRRIPDDVRQRHPEIDWRAIAGAGNIYRHDYDNVDDALTWHTIQHELSPLRAVVVAELMRIEGNRP</sequence>
<dbReference type="KEGG" id="abq:ABAZ39_05200"/>
<accession>A0A2K1G790</accession>
<dbReference type="PANTHER" id="PTHR34139:SF1">
    <property type="entry name" value="RNASE MJ1380-RELATED"/>
    <property type="match status" value="1"/>
</dbReference>